<dbReference type="EMBL" id="CP133270">
    <property type="protein sequence ID" value="WVX66243.1"/>
    <property type="molecule type" value="Genomic_DNA"/>
</dbReference>
<evidence type="ECO:0000313" key="3">
    <source>
        <dbReference type="Proteomes" id="UP001330434"/>
    </source>
</evidence>
<dbReference type="Proteomes" id="UP001330434">
    <property type="component" value="Chromosome"/>
</dbReference>
<protein>
    <submittedName>
        <fullName evidence="1 2">IS256 family transposase</fullName>
    </submittedName>
</protein>
<evidence type="ECO:0000313" key="2">
    <source>
        <dbReference type="EMBL" id="WVX67372.1"/>
    </source>
</evidence>
<evidence type="ECO:0000313" key="1">
    <source>
        <dbReference type="EMBL" id="WVX66243.1"/>
    </source>
</evidence>
<reference evidence="1" key="1">
    <citation type="submission" date="2023-08" db="EMBL/GenBank/DDBJ databases">
        <authorList>
            <person name="Giovannini M.G."/>
            <person name="Castelli M.C."/>
            <person name="Petroni G.P."/>
        </authorList>
    </citation>
    <scope>NUCLEOTIDE SEQUENCE</scope>
    <source>
        <strain evidence="1">US_Bl 15I1</strain>
    </source>
</reference>
<accession>A0ABZ2C2E4</accession>
<gene>
    <name evidence="1" type="ORF">Bealeia1_00418</name>
    <name evidence="2" type="ORF">Bealeia1_01573</name>
</gene>
<name>A0ABZ2C2E4_9PROT</name>
<proteinExistence type="predicted"/>
<dbReference type="EMBL" id="CP133270">
    <property type="protein sequence ID" value="WVX67372.1"/>
    <property type="molecule type" value="Genomic_DNA"/>
</dbReference>
<reference evidence="1 3" key="2">
    <citation type="journal article" date="2024" name="Environ. Microbiol.">
        <title>Novel evolutionary insights on the interactions of the Holosporales (Alphaproteobacteria) with eukaryotic hosts from comparative genomics.</title>
        <authorList>
            <person name="Giovannini M."/>
            <person name="Petroni G."/>
            <person name="Castelli M."/>
        </authorList>
    </citation>
    <scope>NUCLEOTIDE SEQUENCE [LARGE SCALE GENOMIC DNA]</scope>
    <source>
        <strain evidence="1 3">US_Bl 15I1</strain>
    </source>
</reference>
<keyword evidence="3" id="KW-1185">Reference proteome</keyword>
<sequence length="71" mass="7902">MSKTHKIRPETLDELLELIGDPADILNEKNVFLDLKKALIEKALEGELGHHLGYAKHGKSSQENNVSVLLV</sequence>
<organism evidence="1 3">
    <name type="scientific">Candidatus Bealeia paramacronuclearis</name>
    <dbReference type="NCBI Taxonomy" id="1921001"/>
    <lineage>
        <taxon>Bacteria</taxon>
        <taxon>Pseudomonadati</taxon>
        <taxon>Pseudomonadota</taxon>
        <taxon>Alphaproteobacteria</taxon>
        <taxon>Holosporales</taxon>
        <taxon>Holosporaceae</taxon>
        <taxon>Candidatus Bealeia</taxon>
    </lineage>
</organism>